<proteinExistence type="predicted"/>
<protein>
    <submittedName>
        <fullName evidence="2">DOPA 4,5-dioxygenase</fullName>
    </submittedName>
</protein>
<gene>
    <name evidence="2" type="ORF">TTHERM_000571679</name>
</gene>
<dbReference type="OrthoDB" id="9994422at2759"/>
<feature type="signal peptide" evidence="1">
    <location>
        <begin position="1"/>
        <end position="17"/>
    </location>
</feature>
<dbReference type="Proteomes" id="UP000009168">
    <property type="component" value="Unassembled WGS sequence"/>
</dbReference>
<keyword evidence="1" id="KW-0732">Signal</keyword>
<keyword evidence="3" id="KW-1185">Reference proteome</keyword>
<organism evidence="2 3">
    <name type="scientific">Tetrahymena thermophila (strain SB210)</name>
    <dbReference type="NCBI Taxonomy" id="312017"/>
    <lineage>
        <taxon>Eukaryota</taxon>
        <taxon>Sar</taxon>
        <taxon>Alveolata</taxon>
        <taxon>Ciliophora</taxon>
        <taxon>Intramacronucleata</taxon>
        <taxon>Oligohymenophorea</taxon>
        <taxon>Hymenostomatida</taxon>
        <taxon>Tetrahymenina</taxon>
        <taxon>Tetrahymenidae</taxon>
        <taxon>Tetrahymena</taxon>
    </lineage>
</organism>
<dbReference type="Pfam" id="PF08883">
    <property type="entry name" value="DOPA_dioxygen"/>
    <property type="match status" value="1"/>
</dbReference>
<dbReference type="EMBL" id="GG662498">
    <property type="protein sequence ID" value="EWS72282.1"/>
    <property type="molecule type" value="Genomic_DNA"/>
</dbReference>
<reference evidence="3" key="1">
    <citation type="journal article" date="2006" name="PLoS Biol.">
        <title>Macronuclear genome sequence of the ciliate Tetrahymena thermophila, a model eukaryote.</title>
        <authorList>
            <person name="Eisen J.A."/>
            <person name="Coyne R.S."/>
            <person name="Wu M."/>
            <person name="Wu D."/>
            <person name="Thiagarajan M."/>
            <person name="Wortman J.R."/>
            <person name="Badger J.H."/>
            <person name="Ren Q."/>
            <person name="Amedeo P."/>
            <person name="Jones K.M."/>
            <person name="Tallon L.J."/>
            <person name="Delcher A.L."/>
            <person name="Salzberg S.L."/>
            <person name="Silva J.C."/>
            <person name="Haas B.J."/>
            <person name="Majoros W.H."/>
            <person name="Farzad M."/>
            <person name="Carlton J.M."/>
            <person name="Smith R.K. Jr."/>
            <person name="Garg J."/>
            <person name="Pearlman R.E."/>
            <person name="Karrer K.M."/>
            <person name="Sun L."/>
            <person name="Manning G."/>
            <person name="Elde N.C."/>
            <person name="Turkewitz A.P."/>
            <person name="Asai D.J."/>
            <person name="Wilkes D.E."/>
            <person name="Wang Y."/>
            <person name="Cai H."/>
            <person name="Collins K."/>
            <person name="Stewart B.A."/>
            <person name="Lee S.R."/>
            <person name="Wilamowska K."/>
            <person name="Weinberg Z."/>
            <person name="Ruzzo W.L."/>
            <person name="Wloga D."/>
            <person name="Gaertig J."/>
            <person name="Frankel J."/>
            <person name="Tsao C.-C."/>
            <person name="Gorovsky M.A."/>
            <person name="Keeling P.J."/>
            <person name="Waller R.F."/>
            <person name="Patron N.J."/>
            <person name="Cherry J.M."/>
            <person name="Stover N.A."/>
            <person name="Krieger C.J."/>
            <person name="del Toro C."/>
            <person name="Ryder H.F."/>
            <person name="Williamson S.C."/>
            <person name="Barbeau R.A."/>
            <person name="Hamilton E.P."/>
            <person name="Orias E."/>
        </authorList>
    </citation>
    <scope>NUCLEOTIDE SEQUENCE [LARGE SCALE GENOMIC DNA]</scope>
    <source>
        <strain evidence="3">SB210</strain>
    </source>
</reference>
<dbReference type="SUPFAM" id="SSF143410">
    <property type="entry name" value="DOPA-like"/>
    <property type="match status" value="1"/>
</dbReference>
<name>W7X4C8_TETTS</name>
<dbReference type="GeneID" id="24439628"/>
<dbReference type="InterPro" id="IPR014980">
    <property type="entry name" value="DOPA_dioxygen"/>
</dbReference>
<accession>W7X4C8</accession>
<dbReference type="Gene3D" id="3.30.70.1240">
    <property type="entry name" value="DOPA-like domains"/>
    <property type="match status" value="1"/>
</dbReference>
<evidence type="ECO:0000256" key="1">
    <source>
        <dbReference type="SAM" id="SignalP"/>
    </source>
</evidence>
<dbReference type="PANTHER" id="PTHR36423:SF2">
    <property type="entry name" value="AFR070WP"/>
    <property type="match status" value="1"/>
</dbReference>
<dbReference type="AlphaFoldDB" id="W7X4C8"/>
<feature type="chain" id="PRO_5004903275" evidence="1">
    <location>
        <begin position="18"/>
        <end position="200"/>
    </location>
</feature>
<dbReference type="KEGG" id="tet:TTHERM_000571679"/>
<evidence type="ECO:0000313" key="2">
    <source>
        <dbReference type="EMBL" id="EWS72282.1"/>
    </source>
</evidence>
<dbReference type="InParanoid" id="W7X4C8"/>
<dbReference type="InterPro" id="IPR023389">
    <property type="entry name" value="DOPA-like_sf"/>
</dbReference>
<evidence type="ECO:0000313" key="3">
    <source>
        <dbReference type="Proteomes" id="UP000009168"/>
    </source>
</evidence>
<sequence length="200" mass="23332">MKKFTICLLALVAFALAHPTKYQVERNITCFEPTPAPIKSWHIHILYWQNSQKSVEGAFKIRDQFIKDFANVLGAPCTDLFHQDHLCMFDPDNEPAGPFLTAQWSAFVPLEHFQAVTQWSIQNRNGYDLLIHPNSGCEVEDHTWWAMWSGTPWQLDTSIFSHDQPFPWPEDKESLKAHQKQAEEESLLIKLFNRYHHNNN</sequence>
<dbReference type="RefSeq" id="XP_012655222.1">
    <property type="nucleotide sequence ID" value="XM_012799768.1"/>
</dbReference>
<dbReference type="PANTHER" id="PTHR36423">
    <property type="entry name" value="AFR070WP"/>
    <property type="match status" value="1"/>
</dbReference>